<evidence type="ECO:0000256" key="3">
    <source>
        <dbReference type="ARBA" id="ARBA00023212"/>
    </source>
</evidence>
<evidence type="ECO:0000256" key="4">
    <source>
        <dbReference type="SAM" id="MobiDB-lite"/>
    </source>
</evidence>
<feature type="compositionally biased region" description="Basic and acidic residues" evidence="4">
    <location>
        <begin position="1906"/>
        <end position="1917"/>
    </location>
</feature>
<feature type="region of interest" description="Disordered" evidence="4">
    <location>
        <begin position="1201"/>
        <end position="1296"/>
    </location>
</feature>
<evidence type="ECO:0000256" key="2">
    <source>
        <dbReference type="ARBA" id="ARBA00022490"/>
    </source>
</evidence>
<dbReference type="InterPro" id="IPR034085">
    <property type="entry name" value="TOG"/>
</dbReference>
<sequence length="3447" mass="375487">MSQPDPVAPPPTDHTLRPHHVGLLTLFILTFKEYEGKLPPTFLLHIYRVLLNEVAPPKPYKDLLLELQTGPKSEDDYPRQLIESFEACHAGLSSAEEMTNFFAGLPSLFMDKIEGEEDVLPTLMRRSVFGYFCRRCFVSFLKLSFYGVGKLQKEYDAWCRGVAPPTAEFPMIKDTLHSDTHIFRTVADKTVWAQPDAYEVWDKALATGDESIAIENLRRYFEQHFHDHNDSGFRQHALLNLVRMHYLRQEYVAARKLLSEAIGVARTSNDTVTLQHCISMLHRLPPTIERRRPMLNEIQQHLHPLEVLFDAQPLSASFAKIVQGMGLYDQWFDREGPPDSEQWAQHAVQSVVWSAAGCDRLSVLEENLVIAFTDVGGEDNNRITVILNQAYREARQGKYEKSLSALLQPSVWRGLSLVDYNVWAHEVWHVLVLRATRRGQDRAYREILLPRRPPGEFKPRLYSLTQEGSKVSKIHDPLWDFIQMQQCDQATSAIDGLLTSLWHSEFLGRLNLYRTGIILLADVGLEYGMSKRSRRILEEIMPQIISGQDLEQRALACFTLARCIIVAEESREDALREAIPFLLKSEQDYLALEMHRAVMDVQYFLSVVYHNLGLQTERDEAAKRHFATQEMRKEVEKSDEGITGVLEVSVWRDREMTVSQDITCSRLLDLPYNLGCGSESDFDISSHRASLMDGPPPVEEDFSSLPVAERLGHKNWKARVSAYETLVKIFNATGSDTDPAFRPYINNPDLLKKIATDSNAVAQEKGVECLVTLVKYAGESAAKTRDAVVPALVDKCFGSTRAGTKTQAVELALQYVEVENSGAGVVTDLLPGLSAKQPKTVAGCVLALKEIIRLFGIQTTPPPPILKALPKIFAHSDKTVRAEGTLLTHVLYQYLGPGIEPWLADLKPVQVKELKEAFEAMETGGTGKGTVKPERLTRAHAREVEAAGDGADGGAEAAAEEEEAPLDPLAFVDPVDVKLPPSLHSLLTSSKWKERKEVLDDLLTSLISTPRIKDGPEIGDLSKALAVRIQGDANVNCVMTAAACMETLAKAMKGAFARYRELVVAPMLERLKERKANVTDSIGDALDAVFSSTTLPDIIPDLGSALGSKNPQVKEGTLKFLGRCLSTASSPIQPAQIKALGETLAGLLEDGSEGARNEAATCLGTLMKMVGERPLNPVMEGLADVRKAKVKEAFEKATVKCKAGASAPPKAAAPPAVAPAPKKKAPAPKPAVVEDEEPPKKPVSKPPAAKPPAKKPTAPAAAAPSAAPVKKAPASSSAKPSKSAAPAAPGGLDTFKYRHTPEDAEALAAELIPPSIMKDLGDANWKTRLAALEEMTAWVEGAINDIDAEVVVRALAKKGWAEKNFQVSAKIYAVCALLAEQCPSFGRSCPALCVAHLSEKLGDLKLKKPAGDTLLVFAEKTSLQFVLNQAYEPLSKQKAPKVLADALTWINTALLEFGIAGLSLRSLIEFLKTALQNSNAAVRTSATKTLVTVKLFAGSSIKDFLEDLNAQLLNTITTEFDKVEGNLAPEPSRTQADLASVVASSSASNGAGAGGDPLDDLFPRVEVDGLLKGTTILADAKSDSWKTKKEGLEAFQAILDQGSNKRLKPAMGDIGQVLKARVTDTNKAVQTLALDIVARIATGMGKPFEKHSRLFVLPVATVLSDQKAPIRAAAIQTLTAIATACEGLDSMVQGLHTALESSNPLQKGSLMHWIADWFREHEPAPSLDLSSWTPPIVSSLDDRSPDVRKGAQALLPALIASAGFDHVMHQTNSLKPASRNSAVPLIQAARPATTAAVVQQPAPAKAAPAAVSVAPTSDSPPPESPTTSSAPKTGSKLVGVRRKLPQGSSRPDSRAETPVELPPRSTKAPVAGLRRPGPPGASSAKSSAPSTPPPSLSLPFSGTNPDAKKSRLGKDASKWINEGGPTRKDLADLLQTQMEPHASKELIVRLFSHDHNAVNDHINGLTTICELFTSAQNGDASVEAVCLANFDLPLKYASIKLHEPQPNLISKCLEAVETVLAFLRSVNYQLTDNEALCFIPTVVYKLGEPREPVRVRVQQIIQELPKVYAYSRVFQILLDHGLKAKVAKTRQGALDEMGGILKKSGMGACEPSKAFPIIAAMISDKDASVRKSALGTLSEGYILVGEKVWTLVGPLPPKDKTQLEERLRRVPGPSNPEAPAQPAQVSRLAAGIPRPASPAGMKPLRSASPAPSNLPRAASPVRTSRVPVPNSAVPSSPTGIGKPKSMLPGPSRLGLPRPKFGVSPATVPEPRVPSPPPPGPFKSQEEAPEPNLPEGPDDITITISSILSSDPTRSVDALKKIQKILSVGPDAGPSSPQYRELAEHTEGLIETITLQMAHVFDRPDDLVPEENFRLAKHLIQTLNTFCDHAFLAESLTVDILTSLLEELTLRLLETDDSSIKKVKDLSRFINMIVLRLFATGRRMSIFRALFALLLQIVKPFPANGTAPDSKEAKVAELVLKCVWKLARNIPQDLAEERLDPVELFPAIEHFLQSVPPNEWRARATNKVPCGDMPLRTIKVIIQHVVAFYGDDVYDLLSASFDDPSATIVYPYVYRILNSNSRQAPDALARNGGPPEHAPATPVSPASSRPISPQEPAPVASASHRSLSPSHRTSPSSSGRASHPENGGFAPHAEEPDPDAQLLVIIGHISSETTGALHKEGITELHHFLKAHPHKRPRVEKMLESTGAAFRKYITRALASRAAEDQERDVAVADTLSNMETRPQQRSHASNLSYDAAMLFWRTVTQIFFREVRPRGAFNIPRDGPVIFVGAPHSNQFVDPLLLALEVKRETGRHLQFLAAAKSMERKAVGFFIRLMNSIPVARAADCASKGTGLVRLSSDDPCVVLGSGTKFLSEFSPRMQLMLSKSVNSLVAEIAEVVSDTELKIKKEFAGGKGTIKIREKVAELQKLGQAGLDFKRLPFIDQQEMYQHVYDSLNQGGSIGIFPEGGSHDRTDLLPLKAGVAIMALGAMANNPNVRVKIAPTVTVRAPDYDTLMLIQAARRLYKTPGQHLTLGQTVELNRRLLEGYIHFKDEPQIQKVGKDVLKYNRLLRDLGLRDHQVPRAQKARWKTLGLLAYRLFLLIIWTTFALPGTILNAPVFILAIVISRRKAKEALAASTVKIAGRDVLATWKILIALAVSPILYILYAIVITLLLVRVGAPMKWKLLAPILVLFGVPVMSLAALKFGEAGRDVLFSLRPLIVALLPGQQRSLDKLKVMREQLANQVVEIINTFGPKVYEDFDQWRILVPSASVPPSSGKPGLWRRKSGSGAVDSQGFGLAHPMTWLDERLFGWSRSATRGTSAWGGSSTDASRIGTPNDSEDEDAGDYDNVIALLPGSAALATSKPRSRQSSYADLQRLRMTGLATSSSQTSPLSPTENRLPRQRKASLSDGVPVQRIAEVDPTEQFDEATHDLNDEILIRKRTKTKPA</sequence>
<feature type="compositionally biased region" description="Low complexity" evidence="4">
    <location>
        <begin position="1202"/>
        <end position="1215"/>
    </location>
</feature>
<feature type="compositionally biased region" description="Low complexity" evidence="4">
    <location>
        <begin position="1255"/>
        <end position="1289"/>
    </location>
</feature>
<dbReference type="EMBL" id="JACAZI010000021">
    <property type="protein sequence ID" value="KAF7338321.1"/>
    <property type="molecule type" value="Genomic_DNA"/>
</dbReference>
<organism evidence="7 8">
    <name type="scientific">Mycena venus</name>
    <dbReference type="NCBI Taxonomy" id="2733690"/>
    <lineage>
        <taxon>Eukaryota</taxon>
        <taxon>Fungi</taxon>
        <taxon>Dikarya</taxon>
        <taxon>Basidiomycota</taxon>
        <taxon>Agaricomycotina</taxon>
        <taxon>Agaricomycetes</taxon>
        <taxon>Agaricomycetidae</taxon>
        <taxon>Agaricales</taxon>
        <taxon>Marasmiineae</taxon>
        <taxon>Mycenaceae</taxon>
        <taxon>Mycena</taxon>
    </lineage>
</organism>
<comment type="caution">
    <text evidence="7">The sequence shown here is derived from an EMBL/GenBank/DDBJ whole genome shotgun (WGS) entry which is preliminary data.</text>
</comment>
<dbReference type="GO" id="GO:0061863">
    <property type="term" value="F:microtubule plus end polymerase"/>
    <property type="evidence" value="ECO:0007669"/>
    <property type="project" value="InterPro"/>
</dbReference>
<keyword evidence="3" id="KW-0206">Cytoskeleton</keyword>
<comment type="subcellular location">
    <subcellularLocation>
        <location evidence="1">Cytoplasm</location>
        <location evidence="1">Cytoskeleton</location>
    </subcellularLocation>
</comment>
<keyword evidence="5" id="KW-0812">Transmembrane</keyword>
<feature type="transmembrane region" description="Helical" evidence="5">
    <location>
        <begin position="3184"/>
        <end position="3202"/>
    </location>
</feature>
<dbReference type="InterPro" id="IPR057978">
    <property type="entry name" value="TPR_DAAF5"/>
</dbReference>
<feature type="region of interest" description="Disordered" evidence="4">
    <location>
        <begin position="2192"/>
        <end position="2299"/>
    </location>
</feature>
<dbReference type="CDD" id="cd16270">
    <property type="entry name" value="Apc5_N"/>
    <property type="match status" value="1"/>
</dbReference>
<dbReference type="Pfam" id="PF21041">
    <property type="entry name" value="XMAP215_CLASP_TOG"/>
    <property type="match status" value="2"/>
</dbReference>
<feature type="compositionally biased region" description="Low complexity" evidence="4">
    <location>
        <begin position="1808"/>
        <end position="1817"/>
    </location>
</feature>
<dbReference type="PANTHER" id="PTHR12609">
    <property type="entry name" value="MICROTUBULE ASSOCIATED PROTEIN XMAP215"/>
    <property type="match status" value="1"/>
</dbReference>
<dbReference type="GO" id="GO:0051315">
    <property type="term" value="P:attachment of mitotic spindle microtubules to kinetochore"/>
    <property type="evidence" value="ECO:0007669"/>
    <property type="project" value="UniProtKB-ARBA"/>
</dbReference>
<protein>
    <submittedName>
        <fullName evidence="7">Cytoskeleton-associated protein 5</fullName>
    </submittedName>
</protein>
<dbReference type="GO" id="GO:0099070">
    <property type="term" value="C:static microtubule bundle"/>
    <property type="evidence" value="ECO:0007669"/>
    <property type="project" value="UniProtKB-ARBA"/>
</dbReference>
<feature type="domain" description="TOG" evidence="6">
    <location>
        <begin position="1932"/>
        <end position="2176"/>
    </location>
</feature>
<feature type="region of interest" description="Disordered" evidence="4">
    <location>
        <begin position="943"/>
        <end position="963"/>
    </location>
</feature>
<feature type="domain" description="TOG" evidence="6">
    <location>
        <begin position="1560"/>
        <end position="1795"/>
    </location>
</feature>
<dbReference type="GO" id="GO:0005881">
    <property type="term" value="C:cytoplasmic microtubule"/>
    <property type="evidence" value="ECO:0007669"/>
    <property type="project" value="UniProtKB-ARBA"/>
</dbReference>
<dbReference type="SUPFAM" id="SSF69593">
    <property type="entry name" value="Glycerol-3-phosphate (1)-acyltransferase"/>
    <property type="match status" value="2"/>
</dbReference>
<dbReference type="FunFam" id="1.25.10.10:FF:000068">
    <property type="entry name" value="cytoskeleton-associated protein 5 isoform X1"/>
    <property type="match status" value="1"/>
</dbReference>
<dbReference type="GO" id="GO:0000022">
    <property type="term" value="P:mitotic spindle elongation"/>
    <property type="evidence" value="ECO:0007669"/>
    <property type="project" value="UniProtKB-ARBA"/>
</dbReference>
<dbReference type="GO" id="GO:0044732">
    <property type="term" value="C:mitotic spindle pole body"/>
    <property type="evidence" value="ECO:0007669"/>
    <property type="project" value="UniProtKB-ARBA"/>
</dbReference>
<feature type="compositionally biased region" description="Pro residues" evidence="4">
    <location>
        <begin position="2270"/>
        <end position="2280"/>
    </location>
</feature>
<feature type="compositionally biased region" description="Polar residues" evidence="4">
    <location>
        <begin position="3317"/>
        <end position="3336"/>
    </location>
</feature>
<keyword evidence="8" id="KW-1185">Reference proteome</keyword>
<proteinExistence type="predicted"/>
<evidence type="ECO:0000313" key="7">
    <source>
        <dbReference type="EMBL" id="KAF7338321.1"/>
    </source>
</evidence>
<feature type="transmembrane region" description="Helical" evidence="5">
    <location>
        <begin position="3145"/>
        <end position="3172"/>
    </location>
</feature>
<dbReference type="SUPFAM" id="SSF48371">
    <property type="entry name" value="ARM repeat"/>
    <property type="match status" value="3"/>
</dbReference>
<feature type="compositionally biased region" description="Low complexity" evidence="4">
    <location>
        <begin position="2622"/>
        <end position="2640"/>
    </location>
</feature>
<dbReference type="FunFam" id="1.25.10.10:FF:000063">
    <property type="entry name" value="Putative cytoskeleton-associated protein 5"/>
    <property type="match status" value="1"/>
</dbReference>
<keyword evidence="5" id="KW-1133">Transmembrane helix</keyword>
<feature type="region of interest" description="Disordered" evidence="4">
    <location>
        <begin position="3381"/>
        <end position="3430"/>
    </location>
</feature>
<feature type="region of interest" description="Disordered" evidence="4">
    <location>
        <begin position="1808"/>
        <end position="1924"/>
    </location>
</feature>
<feature type="compositionally biased region" description="Low complexity" evidence="4">
    <location>
        <begin position="3384"/>
        <end position="3395"/>
    </location>
</feature>
<feature type="region of interest" description="Disordered" evidence="4">
    <location>
        <begin position="3317"/>
        <end position="3343"/>
    </location>
</feature>
<dbReference type="Proteomes" id="UP000620124">
    <property type="component" value="Unassembled WGS sequence"/>
</dbReference>
<dbReference type="GO" id="GO:0046785">
    <property type="term" value="P:microtubule polymerization"/>
    <property type="evidence" value="ECO:0007669"/>
    <property type="project" value="InterPro"/>
</dbReference>
<name>A0A8H7CJA0_9AGAR</name>
<feature type="domain" description="TOG" evidence="6">
    <location>
        <begin position="693"/>
        <end position="927"/>
    </location>
</feature>
<keyword evidence="2" id="KW-0963">Cytoplasm</keyword>
<accession>A0A8H7CJA0</accession>
<reference evidence="7" key="1">
    <citation type="submission" date="2020-05" db="EMBL/GenBank/DDBJ databases">
        <title>Mycena genomes resolve the evolution of fungal bioluminescence.</title>
        <authorList>
            <person name="Tsai I.J."/>
        </authorList>
    </citation>
    <scope>NUCLEOTIDE SEQUENCE</scope>
    <source>
        <strain evidence="7">CCC161011</strain>
    </source>
</reference>
<evidence type="ECO:0000256" key="1">
    <source>
        <dbReference type="ARBA" id="ARBA00004245"/>
    </source>
</evidence>
<dbReference type="OrthoDB" id="205662at2759"/>
<dbReference type="GO" id="GO:0051010">
    <property type="term" value="F:microtubule plus-end binding"/>
    <property type="evidence" value="ECO:0007669"/>
    <property type="project" value="InterPro"/>
</dbReference>
<feature type="domain" description="TOG" evidence="6">
    <location>
        <begin position="970"/>
        <end position="1203"/>
    </location>
</feature>
<gene>
    <name evidence="7" type="ORF">MVEN_02057600</name>
</gene>
<dbReference type="FunFam" id="1.25.10.10:FF:000019">
    <property type="entry name" value="Cytoskeleton-associated protein 5"/>
    <property type="match status" value="1"/>
</dbReference>
<feature type="compositionally biased region" description="Low complexity" evidence="4">
    <location>
        <begin position="2247"/>
        <end position="2269"/>
    </location>
</feature>
<dbReference type="GO" id="GO:1990571">
    <property type="term" value="P:meiotic centromere clustering"/>
    <property type="evidence" value="ECO:0007669"/>
    <property type="project" value="UniProtKB-ARBA"/>
</dbReference>
<dbReference type="InterPro" id="IPR016024">
    <property type="entry name" value="ARM-type_fold"/>
</dbReference>
<evidence type="ECO:0000256" key="5">
    <source>
        <dbReference type="SAM" id="Phobius"/>
    </source>
</evidence>
<dbReference type="InterPro" id="IPR045110">
    <property type="entry name" value="XMAP215"/>
</dbReference>
<feature type="transmembrane region" description="Helical" evidence="5">
    <location>
        <begin position="3097"/>
        <end position="3124"/>
    </location>
</feature>
<dbReference type="Pfam" id="PF12862">
    <property type="entry name" value="ANAPC5"/>
    <property type="match status" value="1"/>
</dbReference>
<dbReference type="Pfam" id="PF25757">
    <property type="entry name" value="TPR_DNAAF5"/>
    <property type="match status" value="1"/>
</dbReference>
<dbReference type="InterPro" id="IPR048491">
    <property type="entry name" value="XMAP215_CLASP_TOG"/>
</dbReference>
<dbReference type="InterPro" id="IPR011989">
    <property type="entry name" value="ARM-like"/>
</dbReference>
<feature type="domain" description="TOG" evidence="6">
    <location>
        <begin position="1296"/>
        <end position="1529"/>
    </location>
</feature>
<feature type="compositionally biased region" description="Low complexity" evidence="4">
    <location>
        <begin position="2224"/>
        <end position="2237"/>
    </location>
</feature>
<dbReference type="SMART" id="SM01349">
    <property type="entry name" value="TOG"/>
    <property type="match status" value="5"/>
</dbReference>
<dbReference type="GO" id="GO:0030951">
    <property type="term" value="P:establishment or maintenance of microtubule cytoskeleton polarity"/>
    <property type="evidence" value="ECO:0007669"/>
    <property type="project" value="InterPro"/>
</dbReference>
<evidence type="ECO:0000313" key="8">
    <source>
        <dbReference type="Proteomes" id="UP000620124"/>
    </source>
</evidence>
<dbReference type="InterPro" id="IPR026000">
    <property type="entry name" value="Apc5_dom"/>
</dbReference>
<evidence type="ECO:0000259" key="6">
    <source>
        <dbReference type="SMART" id="SM01349"/>
    </source>
</evidence>
<dbReference type="Gene3D" id="1.25.10.10">
    <property type="entry name" value="Leucine-rich Repeat Variant"/>
    <property type="match status" value="5"/>
</dbReference>
<feature type="compositionally biased region" description="Low complexity" evidence="4">
    <location>
        <begin position="1880"/>
        <end position="1889"/>
    </location>
</feature>
<dbReference type="GO" id="GO:1990498">
    <property type="term" value="C:mitotic spindle microtubule"/>
    <property type="evidence" value="ECO:0007669"/>
    <property type="project" value="UniProtKB-ARBA"/>
</dbReference>
<feature type="region of interest" description="Disordered" evidence="4">
    <location>
        <begin position="2584"/>
        <end position="2655"/>
    </location>
</feature>
<keyword evidence="5" id="KW-0472">Membrane</keyword>